<protein>
    <recommendedName>
        <fullName evidence="10">Oxidoreductase</fullName>
    </recommendedName>
</protein>
<dbReference type="EMBL" id="BAABIC010000016">
    <property type="protein sequence ID" value="GAA4701403.1"/>
    <property type="molecule type" value="Genomic_DNA"/>
</dbReference>
<evidence type="ECO:0000313" key="8">
    <source>
        <dbReference type="EMBL" id="GAA4701403.1"/>
    </source>
</evidence>
<reference evidence="9" key="1">
    <citation type="journal article" date="2019" name="Int. J. Syst. Evol. Microbiol.">
        <title>The Global Catalogue of Microorganisms (GCM) 10K type strain sequencing project: providing services to taxonomists for standard genome sequencing and annotation.</title>
        <authorList>
            <consortium name="The Broad Institute Genomics Platform"/>
            <consortium name="The Broad Institute Genome Sequencing Center for Infectious Disease"/>
            <person name="Wu L."/>
            <person name="Ma J."/>
        </authorList>
    </citation>
    <scope>NUCLEOTIDE SEQUENCE [LARGE SCALE GENOMIC DNA]</scope>
    <source>
        <strain evidence="9">JCM 18055</strain>
    </source>
</reference>
<evidence type="ECO:0000256" key="7">
    <source>
        <dbReference type="SAM" id="Phobius"/>
    </source>
</evidence>
<organism evidence="8 9">
    <name type="scientific">Pseudonocardia yuanmonensis</name>
    <dbReference type="NCBI Taxonomy" id="1095914"/>
    <lineage>
        <taxon>Bacteria</taxon>
        <taxon>Bacillati</taxon>
        <taxon>Actinomycetota</taxon>
        <taxon>Actinomycetes</taxon>
        <taxon>Pseudonocardiales</taxon>
        <taxon>Pseudonocardiaceae</taxon>
        <taxon>Pseudonocardia</taxon>
    </lineage>
</organism>
<dbReference type="InterPro" id="IPR051907">
    <property type="entry name" value="DoxX-like_oxidoreductase"/>
</dbReference>
<dbReference type="PANTHER" id="PTHR33452">
    <property type="entry name" value="OXIDOREDUCTASE CATD-RELATED"/>
    <property type="match status" value="1"/>
</dbReference>
<evidence type="ECO:0000256" key="2">
    <source>
        <dbReference type="ARBA" id="ARBA00006679"/>
    </source>
</evidence>
<gene>
    <name evidence="8" type="ORF">GCM10023215_45390</name>
</gene>
<keyword evidence="3" id="KW-1003">Cell membrane</keyword>
<evidence type="ECO:0000313" key="9">
    <source>
        <dbReference type="Proteomes" id="UP001500325"/>
    </source>
</evidence>
<accession>A0ABP8X816</accession>
<keyword evidence="9" id="KW-1185">Reference proteome</keyword>
<dbReference type="RefSeq" id="WP_345382749.1">
    <property type="nucleotide sequence ID" value="NZ_BAABIC010000016.1"/>
</dbReference>
<keyword evidence="5 7" id="KW-1133">Transmembrane helix</keyword>
<evidence type="ECO:0000256" key="1">
    <source>
        <dbReference type="ARBA" id="ARBA00004651"/>
    </source>
</evidence>
<name>A0ABP8X816_9PSEU</name>
<dbReference type="InterPro" id="IPR032808">
    <property type="entry name" value="DoxX"/>
</dbReference>
<evidence type="ECO:0000256" key="5">
    <source>
        <dbReference type="ARBA" id="ARBA00022989"/>
    </source>
</evidence>
<dbReference type="Proteomes" id="UP001500325">
    <property type="component" value="Unassembled WGS sequence"/>
</dbReference>
<keyword evidence="4 7" id="KW-0812">Transmembrane</keyword>
<feature type="transmembrane region" description="Helical" evidence="7">
    <location>
        <begin position="137"/>
        <end position="156"/>
    </location>
</feature>
<keyword evidence="6 7" id="KW-0472">Membrane</keyword>
<sequence length="168" mass="16207">MDVGLLILRLLVGVLLAGHASQKLTGSFGGAGLAGTGTMFDAWGHRPGKAMAAVAGLSELAGAASMVLGLLTPLGSAAVVGTMTVAALALADKGLWAVKGGCEVPLLYGIVAAALGFTGPGALSLDAAVGLGGFAGPAWGGLALALGIMAAVPVALRAHRTRTRAAAV</sequence>
<evidence type="ECO:0000256" key="3">
    <source>
        <dbReference type="ARBA" id="ARBA00022475"/>
    </source>
</evidence>
<comment type="subcellular location">
    <subcellularLocation>
        <location evidence="1">Cell membrane</location>
        <topology evidence="1">Multi-pass membrane protein</topology>
    </subcellularLocation>
</comment>
<dbReference type="PANTHER" id="PTHR33452:SF1">
    <property type="entry name" value="INNER MEMBRANE PROTEIN YPHA-RELATED"/>
    <property type="match status" value="1"/>
</dbReference>
<comment type="similarity">
    <text evidence="2">Belongs to the DoxX family.</text>
</comment>
<dbReference type="Pfam" id="PF07681">
    <property type="entry name" value="DoxX"/>
    <property type="match status" value="1"/>
</dbReference>
<feature type="transmembrane region" description="Helical" evidence="7">
    <location>
        <begin position="103"/>
        <end position="125"/>
    </location>
</feature>
<evidence type="ECO:0000256" key="6">
    <source>
        <dbReference type="ARBA" id="ARBA00023136"/>
    </source>
</evidence>
<evidence type="ECO:0008006" key="10">
    <source>
        <dbReference type="Google" id="ProtNLM"/>
    </source>
</evidence>
<evidence type="ECO:0000256" key="4">
    <source>
        <dbReference type="ARBA" id="ARBA00022692"/>
    </source>
</evidence>
<feature type="transmembrane region" description="Helical" evidence="7">
    <location>
        <begin position="66"/>
        <end position="91"/>
    </location>
</feature>
<proteinExistence type="inferred from homology"/>
<comment type="caution">
    <text evidence="8">The sequence shown here is derived from an EMBL/GenBank/DDBJ whole genome shotgun (WGS) entry which is preliminary data.</text>
</comment>